<dbReference type="Proteomes" id="UP001161497">
    <property type="component" value="Chromosome"/>
</dbReference>
<proteinExistence type="predicted"/>
<organism evidence="1 2">
    <name type="scientific">Candidatus Methylacidiphilum fumarolicum</name>
    <dbReference type="NCBI Taxonomy" id="591154"/>
    <lineage>
        <taxon>Bacteria</taxon>
        <taxon>Pseudomonadati</taxon>
        <taxon>Verrucomicrobiota</taxon>
        <taxon>Methylacidiphilae</taxon>
        <taxon>Methylacidiphilales</taxon>
        <taxon>Methylacidiphilaceae</taxon>
        <taxon>Methylacidiphilum (ex Ratnadevi et al. 2023)</taxon>
    </lineage>
</organism>
<protein>
    <submittedName>
        <fullName evidence="1">Uncharacterized protein</fullName>
    </submittedName>
</protein>
<evidence type="ECO:0000313" key="1">
    <source>
        <dbReference type="EMBL" id="CAI9084560.1"/>
    </source>
</evidence>
<evidence type="ECO:0000313" key="2">
    <source>
        <dbReference type="Proteomes" id="UP001161497"/>
    </source>
</evidence>
<name>A0ABN8XD86_9BACT</name>
<keyword evidence="2" id="KW-1185">Reference proteome</keyword>
<dbReference type="EMBL" id="OX458932">
    <property type="protein sequence ID" value="CAI9084560.1"/>
    <property type="molecule type" value="Genomic_DNA"/>
</dbReference>
<reference evidence="1" key="1">
    <citation type="submission" date="2023-03" db="EMBL/GenBank/DDBJ databases">
        <authorList>
            <person name="Cremers G."/>
            <person name="Picone N."/>
        </authorList>
    </citation>
    <scope>NUCLEOTIDE SEQUENCE</scope>
    <source>
        <strain evidence="1">Sample_alias</strain>
    </source>
</reference>
<sequence>MRRKYLAHHETTRVVVFPLDIRILNHLIRQYLFDRLKLGENLVFEDLNDICIHLKTKTRSWRKPHS</sequence>
<accession>A0ABN8XD86</accession>
<gene>
    <name evidence="1" type="ORF">MFUM_0153</name>
</gene>